<dbReference type="InterPro" id="IPR036265">
    <property type="entry name" value="HIT-like_sf"/>
</dbReference>
<protein>
    <submittedName>
        <fullName evidence="4">Diadenosine tetraphosphate (Ap4A) HIT family hydrolase</fullName>
    </submittedName>
</protein>
<comment type="caution">
    <text evidence="4">The sequence shown here is derived from an EMBL/GenBank/DDBJ whole genome shotgun (WGS) entry which is preliminary data.</text>
</comment>
<evidence type="ECO:0000313" key="5">
    <source>
        <dbReference type="Proteomes" id="UP001519344"/>
    </source>
</evidence>
<evidence type="ECO:0000259" key="3">
    <source>
        <dbReference type="PROSITE" id="PS51084"/>
    </source>
</evidence>
<feature type="region of interest" description="Disordered" evidence="2">
    <location>
        <begin position="34"/>
        <end position="54"/>
    </location>
</feature>
<accession>A0ABS4I0G9</accession>
<dbReference type="InterPro" id="IPR011146">
    <property type="entry name" value="HIT-like"/>
</dbReference>
<keyword evidence="5" id="KW-1185">Reference proteome</keyword>
<dbReference type="Gene3D" id="3.30.428.10">
    <property type="entry name" value="HIT-like"/>
    <property type="match status" value="1"/>
</dbReference>
<dbReference type="EMBL" id="JAGGKV010000009">
    <property type="protein sequence ID" value="MBP1964413.1"/>
    <property type="molecule type" value="Genomic_DNA"/>
</dbReference>
<evidence type="ECO:0000256" key="1">
    <source>
        <dbReference type="PROSITE-ProRule" id="PRU00464"/>
    </source>
</evidence>
<feature type="domain" description="HIT" evidence="3">
    <location>
        <begin position="1"/>
        <end position="29"/>
    </location>
</feature>
<evidence type="ECO:0000256" key="2">
    <source>
        <dbReference type="SAM" id="MobiDB-lite"/>
    </source>
</evidence>
<keyword evidence="4" id="KW-0378">Hydrolase</keyword>
<dbReference type="GO" id="GO:0016787">
    <property type="term" value="F:hydrolase activity"/>
    <property type="evidence" value="ECO:0007669"/>
    <property type="project" value="UniProtKB-KW"/>
</dbReference>
<sequence length="54" mass="6439">MEGDQCLGTAIEIYHMHIFPRYEQDGFAWQEPIDTKNAKERLSETRERIRDLIS</sequence>
<evidence type="ECO:0000313" key="4">
    <source>
        <dbReference type="EMBL" id="MBP1964413.1"/>
    </source>
</evidence>
<name>A0ABS4I0G9_9BACL</name>
<dbReference type="RefSeq" id="WP_167057957.1">
    <property type="nucleotide sequence ID" value="NZ_JAAOZR010000017.1"/>
</dbReference>
<dbReference type="Proteomes" id="UP001519344">
    <property type="component" value="Unassembled WGS sequence"/>
</dbReference>
<dbReference type="PROSITE" id="PS51084">
    <property type="entry name" value="HIT_2"/>
    <property type="match status" value="1"/>
</dbReference>
<gene>
    <name evidence="4" type="ORF">J2Z65_003636</name>
</gene>
<proteinExistence type="predicted"/>
<comment type="caution">
    <text evidence="1">Lacks conserved residue(s) required for the propagation of feature annotation.</text>
</comment>
<organism evidence="4 5">
    <name type="scientific">Paenibacillus aceris</name>
    <dbReference type="NCBI Taxonomy" id="869555"/>
    <lineage>
        <taxon>Bacteria</taxon>
        <taxon>Bacillati</taxon>
        <taxon>Bacillota</taxon>
        <taxon>Bacilli</taxon>
        <taxon>Bacillales</taxon>
        <taxon>Paenibacillaceae</taxon>
        <taxon>Paenibacillus</taxon>
    </lineage>
</organism>
<dbReference type="SUPFAM" id="SSF54197">
    <property type="entry name" value="HIT-like"/>
    <property type="match status" value="1"/>
</dbReference>
<reference evidence="4 5" key="1">
    <citation type="submission" date="2021-03" db="EMBL/GenBank/DDBJ databases">
        <title>Genomic Encyclopedia of Type Strains, Phase IV (KMG-IV): sequencing the most valuable type-strain genomes for metagenomic binning, comparative biology and taxonomic classification.</title>
        <authorList>
            <person name="Goeker M."/>
        </authorList>
    </citation>
    <scope>NUCLEOTIDE SEQUENCE [LARGE SCALE GENOMIC DNA]</scope>
    <source>
        <strain evidence="4 5">DSM 24950</strain>
    </source>
</reference>